<name>A0ABT3FX14_9BACT</name>
<dbReference type="Pfam" id="PF00440">
    <property type="entry name" value="TetR_N"/>
    <property type="match status" value="1"/>
</dbReference>
<proteinExistence type="predicted"/>
<evidence type="ECO:0000256" key="4">
    <source>
        <dbReference type="PROSITE-ProRule" id="PRU00335"/>
    </source>
</evidence>
<gene>
    <name evidence="7" type="ORF">OJ996_00120</name>
</gene>
<dbReference type="InterPro" id="IPR050109">
    <property type="entry name" value="HTH-type_TetR-like_transc_reg"/>
</dbReference>
<evidence type="ECO:0000256" key="5">
    <source>
        <dbReference type="SAM" id="MobiDB-lite"/>
    </source>
</evidence>
<feature type="region of interest" description="Disordered" evidence="5">
    <location>
        <begin position="1"/>
        <end position="29"/>
    </location>
</feature>
<feature type="domain" description="HTH tetR-type" evidence="6">
    <location>
        <begin position="28"/>
        <end position="88"/>
    </location>
</feature>
<dbReference type="RefSeq" id="WP_264509897.1">
    <property type="nucleotide sequence ID" value="NZ_JAPDDR010000001.1"/>
</dbReference>
<sequence>MGEAKKSGEKKAAGEVRAAKPLGRKRAQGRDQELLEATVEILAEVGFDSMTMDLVAARAKAGKATLYRRWSSKEELVRDALIGMSRASIELGRLPDTGSLRGDLLALMKPYSLEHSERKLRVLAGLGSFSTQHPKYYDEALAGIFEPWTEVNRKLMERAVERKELPAGAEIEAVCELIVAMTAFRTSVQRKQFDREVYEGLLDRVLLPALKGGG</sequence>
<dbReference type="InterPro" id="IPR023772">
    <property type="entry name" value="DNA-bd_HTH_TetR-type_CS"/>
</dbReference>
<evidence type="ECO:0000259" key="6">
    <source>
        <dbReference type="PROSITE" id="PS50977"/>
    </source>
</evidence>
<dbReference type="PROSITE" id="PS01081">
    <property type="entry name" value="HTH_TETR_1"/>
    <property type="match status" value="1"/>
</dbReference>
<dbReference type="InterPro" id="IPR009057">
    <property type="entry name" value="Homeodomain-like_sf"/>
</dbReference>
<keyword evidence="2 4" id="KW-0238">DNA-binding</keyword>
<dbReference type="Proteomes" id="UP001165653">
    <property type="component" value="Unassembled WGS sequence"/>
</dbReference>
<comment type="caution">
    <text evidence="7">The sequence shown here is derived from an EMBL/GenBank/DDBJ whole genome shotgun (WGS) entry which is preliminary data.</text>
</comment>
<dbReference type="PROSITE" id="PS50977">
    <property type="entry name" value="HTH_TETR_2"/>
    <property type="match status" value="1"/>
</dbReference>
<dbReference type="InterPro" id="IPR011075">
    <property type="entry name" value="TetR_C"/>
</dbReference>
<keyword evidence="1" id="KW-0805">Transcription regulation</keyword>
<organism evidence="7 8">
    <name type="scientific">Luteolibacter rhizosphaerae</name>
    <dbReference type="NCBI Taxonomy" id="2989719"/>
    <lineage>
        <taxon>Bacteria</taxon>
        <taxon>Pseudomonadati</taxon>
        <taxon>Verrucomicrobiota</taxon>
        <taxon>Verrucomicrobiia</taxon>
        <taxon>Verrucomicrobiales</taxon>
        <taxon>Verrucomicrobiaceae</taxon>
        <taxon>Luteolibacter</taxon>
    </lineage>
</organism>
<evidence type="ECO:0000256" key="2">
    <source>
        <dbReference type="ARBA" id="ARBA00023125"/>
    </source>
</evidence>
<dbReference type="PANTHER" id="PTHR30055:SF148">
    <property type="entry name" value="TETR-FAMILY TRANSCRIPTIONAL REGULATOR"/>
    <property type="match status" value="1"/>
</dbReference>
<reference evidence="7" key="1">
    <citation type="submission" date="2022-10" db="EMBL/GenBank/DDBJ databases">
        <title>Luteolibacter sp. GHJ8, whole genome shotgun sequencing project.</title>
        <authorList>
            <person name="Zhao G."/>
            <person name="Shen L."/>
        </authorList>
    </citation>
    <scope>NUCLEOTIDE SEQUENCE</scope>
    <source>
        <strain evidence="7">GHJ8</strain>
    </source>
</reference>
<dbReference type="PANTHER" id="PTHR30055">
    <property type="entry name" value="HTH-TYPE TRANSCRIPTIONAL REGULATOR RUTR"/>
    <property type="match status" value="1"/>
</dbReference>
<dbReference type="Gene3D" id="1.10.357.10">
    <property type="entry name" value="Tetracycline Repressor, domain 2"/>
    <property type="match status" value="1"/>
</dbReference>
<feature type="DNA-binding region" description="H-T-H motif" evidence="4">
    <location>
        <begin position="51"/>
        <end position="70"/>
    </location>
</feature>
<protein>
    <submittedName>
        <fullName evidence="7">TetR/AcrR family transcriptional regulator</fullName>
    </submittedName>
</protein>
<dbReference type="InterPro" id="IPR036271">
    <property type="entry name" value="Tet_transcr_reg_TetR-rel_C_sf"/>
</dbReference>
<evidence type="ECO:0000256" key="3">
    <source>
        <dbReference type="ARBA" id="ARBA00023163"/>
    </source>
</evidence>
<dbReference type="Pfam" id="PF16859">
    <property type="entry name" value="TetR_C_11"/>
    <property type="match status" value="1"/>
</dbReference>
<keyword evidence="8" id="KW-1185">Reference proteome</keyword>
<dbReference type="SUPFAM" id="SSF48498">
    <property type="entry name" value="Tetracyclin repressor-like, C-terminal domain"/>
    <property type="match status" value="1"/>
</dbReference>
<dbReference type="Gene3D" id="1.10.10.60">
    <property type="entry name" value="Homeodomain-like"/>
    <property type="match status" value="1"/>
</dbReference>
<dbReference type="InterPro" id="IPR001647">
    <property type="entry name" value="HTH_TetR"/>
</dbReference>
<dbReference type="EMBL" id="JAPDDR010000001">
    <property type="protein sequence ID" value="MCW1911957.1"/>
    <property type="molecule type" value="Genomic_DNA"/>
</dbReference>
<dbReference type="PRINTS" id="PR00455">
    <property type="entry name" value="HTHTETR"/>
</dbReference>
<evidence type="ECO:0000256" key="1">
    <source>
        <dbReference type="ARBA" id="ARBA00023015"/>
    </source>
</evidence>
<evidence type="ECO:0000313" key="7">
    <source>
        <dbReference type="EMBL" id="MCW1911957.1"/>
    </source>
</evidence>
<keyword evidence="3" id="KW-0804">Transcription</keyword>
<feature type="compositionally biased region" description="Basic and acidic residues" evidence="5">
    <location>
        <begin position="1"/>
        <end position="18"/>
    </location>
</feature>
<accession>A0ABT3FX14</accession>
<evidence type="ECO:0000313" key="8">
    <source>
        <dbReference type="Proteomes" id="UP001165653"/>
    </source>
</evidence>
<dbReference type="SUPFAM" id="SSF46689">
    <property type="entry name" value="Homeodomain-like"/>
    <property type="match status" value="1"/>
</dbReference>